<dbReference type="Pfam" id="PF02037">
    <property type="entry name" value="SAP"/>
    <property type="match status" value="1"/>
</dbReference>
<gene>
    <name evidence="5" type="ORF">g.18991</name>
</gene>
<comment type="similarity">
    <text evidence="2">Belongs to the SAP domain-containing ribonucleoprotein family.</text>
</comment>
<reference evidence="5" key="1">
    <citation type="submission" date="2015-12" db="EMBL/GenBank/DDBJ databases">
        <title>De novo transcriptome assembly of four potential Pierce s Disease insect vectors from Arizona vineyards.</title>
        <authorList>
            <person name="Tassone E.E."/>
        </authorList>
    </citation>
    <scope>NUCLEOTIDE SEQUENCE</scope>
</reference>
<dbReference type="InterPro" id="IPR052240">
    <property type="entry name" value="SAP_domain_ribonucleoprotein"/>
</dbReference>
<dbReference type="AlphaFoldDB" id="A0A1B6E8I9"/>
<dbReference type="GO" id="GO:0005634">
    <property type="term" value="C:nucleus"/>
    <property type="evidence" value="ECO:0007669"/>
    <property type="project" value="TreeGrafter"/>
</dbReference>
<dbReference type="InterPro" id="IPR036361">
    <property type="entry name" value="SAP_dom_sf"/>
</dbReference>
<feature type="region of interest" description="Disordered" evidence="3">
    <location>
        <begin position="273"/>
        <end position="300"/>
    </location>
</feature>
<dbReference type="PANTHER" id="PTHR46551:SF1">
    <property type="entry name" value="SAP DOMAIN-CONTAINING RIBONUCLEOPROTEIN"/>
    <property type="match status" value="1"/>
</dbReference>
<sequence length="300" mass="33039">MSGSENLVLEDLSKMKVADLKRELKARGLSTTGNKLELMERLQNGNADLLLDDNGTVVEETDIIDEDAMLEDGLDDDEDEDDDDGGGGGGGGADGCVEEEEEEDEVLIPDAEKVLYNEPKITKSSQKRKLNTIEKSSNEIAGQAKKIVLNRNSVVSSEKENQRSVSSQEDDISGSTKQESNDEKKLVKLSNISMQQRLQLRAQKFGSSDAAKPKTEETSKKEARAIRFGITSQTGLSVPVTADKLKMRGERFGQNVSSIAMKVELAEKLKARKERFGVQPNDSSSLLDKKKLRAERFQLN</sequence>
<feature type="compositionally biased region" description="Acidic residues" evidence="3">
    <location>
        <begin position="60"/>
        <end position="85"/>
    </location>
</feature>
<feature type="domain" description="SAP" evidence="4">
    <location>
        <begin position="12"/>
        <end position="46"/>
    </location>
</feature>
<dbReference type="EMBL" id="GEDC01003040">
    <property type="protein sequence ID" value="JAS34258.1"/>
    <property type="molecule type" value="Transcribed_RNA"/>
</dbReference>
<keyword evidence="1" id="KW-0597">Phosphoprotein</keyword>
<dbReference type="GO" id="GO:0016973">
    <property type="term" value="P:poly(A)+ mRNA export from nucleus"/>
    <property type="evidence" value="ECO:0007669"/>
    <property type="project" value="TreeGrafter"/>
</dbReference>
<feature type="compositionally biased region" description="Polar residues" evidence="3">
    <location>
        <begin position="163"/>
        <end position="178"/>
    </location>
</feature>
<dbReference type="PROSITE" id="PS50800">
    <property type="entry name" value="SAP"/>
    <property type="match status" value="1"/>
</dbReference>
<name>A0A1B6E8I9_9HEMI</name>
<organism evidence="5">
    <name type="scientific">Clastoptera arizonana</name>
    <name type="common">Arizona spittle bug</name>
    <dbReference type="NCBI Taxonomy" id="38151"/>
    <lineage>
        <taxon>Eukaryota</taxon>
        <taxon>Metazoa</taxon>
        <taxon>Ecdysozoa</taxon>
        <taxon>Arthropoda</taxon>
        <taxon>Hexapoda</taxon>
        <taxon>Insecta</taxon>
        <taxon>Pterygota</taxon>
        <taxon>Neoptera</taxon>
        <taxon>Paraneoptera</taxon>
        <taxon>Hemiptera</taxon>
        <taxon>Auchenorrhyncha</taxon>
        <taxon>Cercopoidea</taxon>
        <taxon>Clastopteridae</taxon>
        <taxon>Clastoptera</taxon>
    </lineage>
</organism>
<feature type="region of interest" description="Disordered" evidence="3">
    <location>
        <begin position="60"/>
        <end position="113"/>
    </location>
</feature>
<dbReference type="Gene3D" id="1.10.720.30">
    <property type="entry name" value="SAP domain"/>
    <property type="match status" value="1"/>
</dbReference>
<proteinExistence type="inferred from homology"/>
<evidence type="ECO:0000259" key="4">
    <source>
        <dbReference type="PROSITE" id="PS50800"/>
    </source>
</evidence>
<dbReference type="InterPro" id="IPR003034">
    <property type="entry name" value="SAP_dom"/>
</dbReference>
<accession>A0A1B6E8I9</accession>
<feature type="compositionally biased region" description="Acidic residues" evidence="3">
    <location>
        <begin position="96"/>
        <end position="107"/>
    </location>
</feature>
<protein>
    <recommendedName>
        <fullName evidence="4">SAP domain-containing protein</fullName>
    </recommendedName>
</protein>
<evidence type="ECO:0000256" key="3">
    <source>
        <dbReference type="SAM" id="MobiDB-lite"/>
    </source>
</evidence>
<dbReference type="PANTHER" id="PTHR46551">
    <property type="entry name" value="SAP DOMAIN-CONTAINING RIBONUCLEOPROTEIN"/>
    <property type="match status" value="1"/>
</dbReference>
<evidence type="ECO:0000256" key="1">
    <source>
        <dbReference type="ARBA" id="ARBA00022553"/>
    </source>
</evidence>
<evidence type="ECO:0000256" key="2">
    <source>
        <dbReference type="ARBA" id="ARBA00046328"/>
    </source>
</evidence>
<evidence type="ECO:0000313" key="5">
    <source>
        <dbReference type="EMBL" id="JAS34258.1"/>
    </source>
</evidence>
<dbReference type="SUPFAM" id="SSF68906">
    <property type="entry name" value="SAP domain"/>
    <property type="match status" value="1"/>
</dbReference>
<feature type="compositionally biased region" description="Basic and acidic residues" evidence="3">
    <location>
        <begin position="211"/>
        <end position="225"/>
    </location>
</feature>
<dbReference type="SMART" id="SM00513">
    <property type="entry name" value="SAP"/>
    <property type="match status" value="1"/>
</dbReference>
<feature type="region of interest" description="Disordered" evidence="3">
    <location>
        <begin position="149"/>
        <end position="226"/>
    </location>
</feature>